<evidence type="ECO:0000256" key="2">
    <source>
        <dbReference type="SAM" id="Phobius"/>
    </source>
</evidence>
<keyword evidence="2" id="KW-1133">Transmembrane helix</keyword>
<keyword evidence="2" id="KW-0472">Membrane</keyword>
<comment type="caution">
    <text evidence="3">The sequence shown here is derived from an EMBL/GenBank/DDBJ whole genome shotgun (WGS) entry which is preliminary data.</text>
</comment>
<dbReference type="EMBL" id="LJUJ01000036">
    <property type="protein sequence ID" value="KPK62464.1"/>
    <property type="molecule type" value="Genomic_DNA"/>
</dbReference>
<feature type="compositionally biased region" description="Basic residues" evidence="1">
    <location>
        <begin position="1"/>
        <end position="10"/>
    </location>
</feature>
<name>A0A0S8FNY5_UNCW3</name>
<sequence>MIRNMRKNNKRASEKHNTPKFAGIHTKNKARFILKSNKTRLRKIGMIWHCSMLCLLSGGPRVYAGPL</sequence>
<dbReference type="STRING" id="1703779.AMJ83_10835"/>
<feature type="transmembrane region" description="Helical" evidence="2">
    <location>
        <begin position="44"/>
        <end position="64"/>
    </location>
</feature>
<proteinExistence type="predicted"/>
<protein>
    <submittedName>
        <fullName evidence="3">Uncharacterized protein</fullName>
    </submittedName>
</protein>
<evidence type="ECO:0000256" key="1">
    <source>
        <dbReference type="SAM" id="MobiDB-lite"/>
    </source>
</evidence>
<dbReference type="AlphaFoldDB" id="A0A0S8FNY5"/>
<feature type="region of interest" description="Disordered" evidence="1">
    <location>
        <begin position="1"/>
        <end position="22"/>
    </location>
</feature>
<evidence type="ECO:0000313" key="4">
    <source>
        <dbReference type="Proteomes" id="UP000051373"/>
    </source>
</evidence>
<dbReference type="Proteomes" id="UP000051373">
    <property type="component" value="Unassembled WGS sequence"/>
</dbReference>
<accession>A0A0S8FNY5</accession>
<reference evidence="3 4" key="1">
    <citation type="journal article" date="2015" name="Microbiome">
        <title>Genomic resolution of linkages in carbon, nitrogen, and sulfur cycling among widespread estuary sediment bacteria.</title>
        <authorList>
            <person name="Baker B.J."/>
            <person name="Lazar C.S."/>
            <person name="Teske A.P."/>
            <person name="Dick G.J."/>
        </authorList>
    </citation>
    <scope>NUCLEOTIDE SEQUENCE [LARGE SCALE GENOMIC DNA]</scope>
    <source>
        <strain evidence="3">SM23_42</strain>
    </source>
</reference>
<gene>
    <name evidence="3" type="ORF">AMJ83_10835</name>
</gene>
<organism evidence="3 4">
    <name type="scientific">candidate division WOR_3 bacterium SM23_42</name>
    <dbReference type="NCBI Taxonomy" id="1703779"/>
    <lineage>
        <taxon>Bacteria</taxon>
        <taxon>Bacteria division WOR-3</taxon>
    </lineage>
</organism>
<evidence type="ECO:0000313" key="3">
    <source>
        <dbReference type="EMBL" id="KPK62464.1"/>
    </source>
</evidence>
<keyword evidence="2" id="KW-0812">Transmembrane</keyword>